<name>A0AA52EH24_9PROT</name>
<keyword evidence="4" id="KW-1185">Reference proteome</keyword>
<dbReference type="InterPro" id="IPR013974">
    <property type="entry name" value="SAF"/>
</dbReference>
<protein>
    <submittedName>
        <fullName evidence="3">Flp pilus assembly protein CpaB</fullName>
    </submittedName>
</protein>
<dbReference type="InterPro" id="IPR031571">
    <property type="entry name" value="RcpC_dom"/>
</dbReference>
<dbReference type="SMART" id="SM00858">
    <property type="entry name" value="SAF"/>
    <property type="match status" value="1"/>
</dbReference>
<dbReference type="CDD" id="cd11614">
    <property type="entry name" value="SAF_CpaB_FlgA_like"/>
    <property type="match status" value="1"/>
</dbReference>
<evidence type="ECO:0000313" key="3">
    <source>
        <dbReference type="EMBL" id="WND02650.1"/>
    </source>
</evidence>
<feature type="domain" description="SAF" evidence="2">
    <location>
        <begin position="44"/>
        <end position="110"/>
    </location>
</feature>
<dbReference type="Pfam" id="PF08666">
    <property type="entry name" value="SAF"/>
    <property type="match status" value="1"/>
</dbReference>
<reference evidence="3" key="1">
    <citation type="submission" date="2023-04" db="EMBL/GenBank/DDBJ databases">
        <title>Complete genome sequence of Temperatibacter marinus.</title>
        <authorList>
            <person name="Rong J.-C."/>
            <person name="Yi M.-L."/>
            <person name="Zhao Q."/>
        </authorList>
    </citation>
    <scope>NUCLEOTIDE SEQUENCE</scope>
    <source>
        <strain evidence="3">NBRC 110045</strain>
    </source>
</reference>
<dbReference type="Pfam" id="PF16976">
    <property type="entry name" value="RcpC"/>
    <property type="match status" value="1"/>
</dbReference>
<evidence type="ECO:0000313" key="4">
    <source>
        <dbReference type="Proteomes" id="UP001268683"/>
    </source>
</evidence>
<feature type="region of interest" description="Disordered" evidence="1">
    <location>
        <begin position="255"/>
        <end position="282"/>
    </location>
</feature>
<evidence type="ECO:0000256" key="1">
    <source>
        <dbReference type="SAM" id="MobiDB-lite"/>
    </source>
</evidence>
<gene>
    <name evidence="3" type="primary">cpaB</name>
    <name evidence="3" type="ORF">QGN29_13945</name>
</gene>
<sequence length="282" mass="30461">MNKRAVLLLILALMTIIFVIYMSQSFFKGVEQKAQQKVAEVQLPRILVAKQTLNIGAVTKLKDFIWVSWPDKAVRPDHITEQGFKSKTVVGKVVRHAIVKGAPVSKASLIDSTDRSTTAAILTPGMRAMSVMVNAQTGVAGFAFAGDRVDVILTHVIENEERKRFSISETVMQNVRLLGIDERGLGAGTKVKAAKTATLEVSPKMAEKLTLAARLGTLSLSLRSLEDVSGTPSLTPVGETLSGSWGHDVSRVLQKPDEKKKTNAVSVTRGSKTDVKDLNGGK</sequence>
<dbReference type="InterPro" id="IPR017592">
    <property type="entry name" value="Pilus_assmbl_Flp-typ_CpaB"/>
</dbReference>
<dbReference type="NCBIfam" id="TIGR03177">
    <property type="entry name" value="pilus_cpaB"/>
    <property type="match status" value="1"/>
</dbReference>
<dbReference type="RefSeq" id="WP_310798486.1">
    <property type="nucleotide sequence ID" value="NZ_CP123872.1"/>
</dbReference>
<organism evidence="3 4">
    <name type="scientific">Temperatibacter marinus</name>
    <dbReference type="NCBI Taxonomy" id="1456591"/>
    <lineage>
        <taxon>Bacteria</taxon>
        <taxon>Pseudomonadati</taxon>
        <taxon>Pseudomonadota</taxon>
        <taxon>Alphaproteobacteria</taxon>
        <taxon>Kordiimonadales</taxon>
        <taxon>Temperatibacteraceae</taxon>
        <taxon>Temperatibacter</taxon>
    </lineage>
</organism>
<evidence type="ECO:0000259" key="2">
    <source>
        <dbReference type="SMART" id="SM00858"/>
    </source>
</evidence>
<dbReference type="AlphaFoldDB" id="A0AA52EH24"/>
<dbReference type="EMBL" id="CP123872">
    <property type="protein sequence ID" value="WND02650.1"/>
    <property type="molecule type" value="Genomic_DNA"/>
</dbReference>
<dbReference type="KEGG" id="tmk:QGN29_13945"/>
<proteinExistence type="predicted"/>
<accession>A0AA52EH24</accession>
<feature type="compositionally biased region" description="Basic and acidic residues" evidence="1">
    <location>
        <begin position="271"/>
        <end position="282"/>
    </location>
</feature>
<dbReference type="Proteomes" id="UP001268683">
    <property type="component" value="Chromosome"/>
</dbReference>